<sequence>MKGRLIMAAVAAAVLVAVPGASAAKGGRSLPALVDAHIAALRACDADALVAGYTADAKLFFPDGTVVQGRAALQELYDGFVKPVSEGGLCGLDAAPVDRFTQGRTTFVKFRVTAPFLSAPYFSTDGYVFRGRKIASEVSTFDSSKLQFTPSG</sequence>
<feature type="chain" id="PRO_5039711529" description="SnoaL-like domain-containing protein" evidence="1">
    <location>
        <begin position="24"/>
        <end position="152"/>
    </location>
</feature>
<dbReference type="Proteomes" id="UP001162834">
    <property type="component" value="Chromosome"/>
</dbReference>
<feature type="domain" description="SnoaL-like" evidence="2">
    <location>
        <begin position="34"/>
        <end position="130"/>
    </location>
</feature>
<evidence type="ECO:0000256" key="1">
    <source>
        <dbReference type="SAM" id="SignalP"/>
    </source>
</evidence>
<dbReference type="InterPro" id="IPR037401">
    <property type="entry name" value="SnoaL-like"/>
</dbReference>
<keyword evidence="1" id="KW-0732">Signal</keyword>
<protein>
    <recommendedName>
        <fullName evidence="2">SnoaL-like domain-containing protein</fullName>
    </recommendedName>
</protein>
<accession>A0A9E6Y7U1</accession>
<evidence type="ECO:0000259" key="2">
    <source>
        <dbReference type="Pfam" id="PF12680"/>
    </source>
</evidence>
<reference evidence="3" key="1">
    <citation type="journal article" date="2022" name="Int. J. Syst. Evol. Microbiol.">
        <title>Pseudomonas aegrilactucae sp. nov. and Pseudomonas morbosilactucae sp. nov., pathogens causing bacterial rot of lettuce in Japan.</title>
        <authorList>
            <person name="Sawada H."/>
            <person name="Fujikawa T."/>
            <person name="Satou M."/>
        </authorList>
    </citation>
    <scope>NUCLEOTIDE SEQUENCE</scope>
    <source>
        <strain evidence="3">0166_1</strain>
    </source>
</reference>
<evidence type="ECO:0000313" key="4">
    <source>
        <dbReference type="Proteomes" id="UP001162834"/>
    </source>
</evidence>
<dbReference type="InterPro" id="IPR032710">
    <property type="entry name" value="NTF2-like_dom_sf"/>
</dbReference>
<gene>
    <name evidence="3" type="ORF">DSM104329_05589</name>
</gene>
<proteinExistence type="predicted"/>
<keyword evidence="4" id="KW-1185">Reference proteome</keyword>
<dbReference type="Gene3D" id="3.10.450.50">
    <property type="match status" value="1"/>
</dbReference>
<name>A0A9E6Y7U1_9ACTN</name>
<dbReference type="Pfam" id="PF12680">
    <property type="entry name" value="SnoaL_2"/>
    <property type="match status" value="1"/>
</dbReference>
<dbReference type="RefSeq" id="WP_259313164.1">
    <property type="nucleotide sequence ID" value="NZ_CP087164.1"/>
</dbReference>
<dbReference type="KEGG" id="sbae:DSM104329_05589"/>
<organism evidence="3 4">
    <name type="scientific">Capillimicrobium parvum</name>
    <dbReference type="NCBI Taxonomy" id="2884022"/>
    <lineage>
        <taxon>Bacteria</taxon>
        <taxon>Bacillati</taxon>
        <taxon>Actinomycetota</taxon>
        <taxon>Thermoleophilia</taxon>
        <taxon>Solirubrobacterales</taxon>
        <taxon>Capillimicrobiaceae</taxon>
        <taxon>Capillimicrobium</taxon>
    </lineage>
</organism>
<evidence type="ECO:0000313" key="3">
    <source>
        <dbReference type="EMBL" id="UGS39157.1"/>
    </source>
</evidence>
<dbReference type="EMBL" id="CP087164">
    <property type="protein sequence ID" value="UGS39157.1"/>
    <property type="molecule type" value="Genomic_DNA"/>
</dbReference>
<feature type="signal peptide" evidence="1">
    <location>
        <begin position="1"/>
        <end position="23"/>
    </location>
</feature>
<dbReference type="AlphaFoldDB" id="A0A9E6Y7U1"/>
<dbReference type="SUPFAM" id="SSF54427">
    <property type="entry name" value="NTF2-like"/>
    <property type="match status" value="1"/>
</dbReference>